<name>A0A6M3LJD7_9ZZZZ</name>
<dbReference type="EMBL" id="MT143275">
    <property type="protein sequence ID" value="QJA94960.1"/>
    <property type="molecule type" value="Genomic_DNA"/>
</dbReference>
<evidence type="ECO:0000313" key="1">
    <source>
        <dbReference type="EMBL" id="QJA94960.1"/>
    </source>
</evidence>
<organism evidence="1">
    <name type="scientific">viral metagenome</name>
    <dbReference type="NCBI Taxonomy" id="1070528"/>
    <lineage>
        <taxon>unclassified sequences</taxon>
        <taxon>metagenomes</taxon>
        <taxon>organismal metagenomes</taxon>
    </lineage>
</organism>
<accession>A0A6M3LJD7</accession>
<dbReference type="AlphaFoldDB" id="A0A6M3LJD7"/>
<reference evidence="1" key="1">
    <citation type="submission" date="2020-03" db="EMBL/GenBank/DDBJ databases">
        <title>The deep terrestrial virosphere.</title>
        <authorList>
            <person name="Holmfeldt K."/>
            <person name="Nilsson E."/>
            <person name="Simone D."/>
            <person name="Lopez-Fernandez M."/>
            <person name="Wu X."/>
            <person name="de Brujin I."/>
            <person name="Lundin D."/>
            <person name="Andersson A."/>
            <person name="Bertilsson S."/>
            <person name="Dopson M."/>
        </authorList>
    </citation>
    <scope>NUCLEOTIDE SEQUENCE</scope>
    <source>
        <strain evidence="1">MM415B03693</strain>
    </source>
</reference>
<gene>
    <name evidence="1" type="ORF">MM415B03693_0006</name>
</gene>
<protein>
    <submittedName>
        <fullName evidence="1">Uncharacterized protein</fullName>
    </submittedName>
</protein>
<sequence>MKSSVDLSSPTGEKVKEVFGKLDKLRGYRPPKRKAEAASIIRMLKRYTPNQIIATWESLKQDKFWQNQELFMMSVESQIGAIIHKKGENEATDGIIKSQGVRIER</sequence>
<proteinExistence type="predicted"/>